<evidence type="ECO:0000313" key="2">
    <source>
        <dbReference type="Proteomes" id="UP001556196"/>
    </source>
</evidence>
<comment type="caution">
    <text evidence="1">The sequence shown here is derived from an EMBL/GenBank/DDBJ whole genome shotgun (WGS) entry which is preliminary data.</text>
</comment>
<dbReference type="RefSeq" id="WP_367725827.1">
    <property type="nucleotide sequence ID" value="NZ_JBFOCH010000060.1"/>
</dbReference>
<dbReference type="InterPro" id="IPR008767">
    <property type="entry name" value="Phage_SPP1_head-tail_adaptor"/>
</dbReference>
<keyword evidence="2" id="KW-1185">Reference proteome</keyword>
<organism evidence="1 2">
    <name type="scientific">Mesorhizobium marinum</name>
    <dbReference type="NCBI Taxonomy" id="3228790"/>
    <lineage>
        <taxon>Bacteria</taxon>
        <taxon>Pseudomonadati</taxon>
        <taxon>Pseudomonadota</taxon>
        <taxon>Alphaproteobacteria</taxon>
        <taxon>Hyphomicrobiales</taxon>
        <taxon>Phyllobacteriaceae</taxon>
        <taxon>Mesorhizobium</taxon>
    </lineage>
</organism>
<reference evidence="1 2" key="1">
    <citation type="submission" date="2024-06" db="EMBL/GenBank/DDBJ databases">
        <authorList>
            <person name="Tuo L."/>
        </authorList>
    </citation>
    <scope>NUCLEOTIDE SEQUENCE [LARGE SCALE GENOMIC DNA]</scope>
    <source>
        <strain evidence="1 2">ZMM04-5</strain>
    </source>
</reference>
<dbReference type="Pfam" id="PF05521">
    <property type="entry name" value="Phage_HCP"/>
    <property type="match status" value="1"/>
</dbReference>
<name>A0ABV3R686_9HYPH</name>
<evidence type="ECO:0000313" key="1">
    <source>
        <dbReference type="EMBL" id="MEW9808595.1"/>
    </source>
</evidence>
<sequence>MARAGARNRLITLSRDGVQTGTNDFNEPVYGPAVTFDRLASRHDVSDGEKVAAGQVGAFLMTRFAVLSDPETRAVTPAYRLSHDGAAYNILGVKETSEGRQRFIEITTVRDADS</sequence>
<dbReference type="InterPro" id="IPR038666">
    <property type="entry name" value="SSP1_head-tail_sf"/>
</dbReference>
<dbReference type="Proteomes" id="UP001556196">
    <property type="component" value="Unassembled WGS sequence"/>
</dbReference>
<dbReference type="EMBL" id="JBFOCI010000009">
    <property type="protein sequence ID" value="MEW9808595.1"/>
    <property type="molecule type" value="Genomic_DNA"/>
</dbReference>
<dbReference type="Gene3D" id="2.40.10.270">
    <property type="entry name" value="Bacteriophage SPP1 head-tail adaptor protein"/>
    <property type="match status" value="1"/>
</dbReference>
<gene>
    <name evidence="1" type="ORF">ABUE31_21605</name>
</gene>
<proteinExistence type="predicted"/>
<accession>A0ABV3R686</accession>
<protein>
    <submittedName>
        <fullName evidence="1">Head-tail adaptor protein</fullName>
    </submittedName>
</protein>